<organism evidence="5 7">
    <name type="scientific">Janibacter hoylei PVAS-1</name>
    <dbReference type="NCBI Taxonomy" id="1210046"/>
    <lineage>
        <taxon>Bacteria</taxon>
        <taxon>Bacillati</taxon>
        <taxon>Actinomycetota</taxon>
        <taxon>Actinomycetes</taxon>
        <taxon>Micrococcales</taxon>
        <taxon>Intrasporangiaceae</taxon>
        <taxon>Janibacter</taxon>
    </lineage>
</organism>
<dbReference type="Proteomes" id="UP000288711">
    <property type="component" value="Unassembled WGS sequence"/>
</dbReference>
<feature type="domain" description="PD-(D/E)XK endonuclease-like" evidence="4">
    <location>
        <begin position="5"/>
        <end position="250"/>
    </location>
</feature>
<dbReference type="OrthoDB" id="9791397at2"/>
<evidence type="ECO:0000313" key="8">
    <source>
        <dbReference type="Proteomes" id="UP000288711"/>
    </source>
</evidence>
<dbReference type="InterPro" id="IPR038726">
    <property type="entry name" value="PDDEXK_AddAB-type"/>
</dbReference>
<dbReference type="EMBL" id="PIPF01000007">
    <property type="protein sequence ID" value="RWU83692.1"/>
    <property type="molecule type" value="Genomic_DNA"/>
</dbReference>
<dbReference type="InterPro" id="IPR011335">
    <property type="entry name" value="Restrct_endonuc-II-like"/>
</dbReference>
<keyword evidence="1" id="KW-0227">DNA damage</keyword>
<dbReference type="GO" id="GO:0004386">
    <property type="term" value="F:helicase activity"/>
    <property type="evidence" value="ECO:0007669"/>
    <property type="project" value="UniProtKB-KW"/>
</dbReference>
<comment type="caution">
    <text evidence="5">The sequence shown here is derived from an EMBL/GenBank/DDBJ whole genome shotgun (WGS) entry which is preliminary data.</text>
</comment>
<dbReference type="Proteomes" id="UP000004474">
    <property type="component" value="Unassembled WGS sequence"/>
</dbReference>
<name>K1EU02_9MICO</name>
<dbReference type="SUPFAM" id="SSF52980">
    <property type="entry name" value="Restriction endonuclease-like"/>
    <property type="match status" value="1"/>
</dbReference>
<dbReference type="InterPro" id="IPR011604">
    <property type="entry name" value="PDDEXK-like_dom_sf"/>
</dbReference>
<dbReference type="EMBL" id="ALWX01000004">
    <property type="protein sequence ID" value="EKA62618.1"/>
    <property type="molecule type" value="Genomic_DNA"/>
</dbReference>
<dbReference type="Pfam" id="PF12705">
    <property type="entry name" value="PDDEXK_1"/>
    <property type="match status" value="1"/>
</dbReference>
<evidence type="ECO:0000259" key="4">
    <source>
        <dbReference type="Pfam" id="PF12705"/>
    </source>
</evidence>
<accession>K1EU02</accession>
<dbReference type="GO" id="GO:0006281">
    <property type="term" value="P:DNA repair"/>
    <property type="evidence" value="ECO:0007669"/>
    <property type="project" value="UniProtKB-KW"/>
</dbReference>
<dbReference type="RefSeq" id="WP_007924225.1">
    <property type="nucleotide sequence ID" value="NZ_ALWX01000004.1"/>
</dbReference>
<proteinExistence type="predicted"/>
<dbReference type="Gene3D" id="3.90.320.10">
    <property type="match status" value="1"/>
</dbReference>
<evidence type="ECO:0000256" key="1">
    <source>
        <dbReference type="ARBA" id="ARBA00022763"/>
    </source>
</evidence>
<dbReference type="PATRIC" id="fig|1210046.3.peg.245"/>
<evidence type="ECO:0000313" key="6">
    <source>
        <dbReference type="EMBL" id="RWU83692.1"/>
    </source>
</evidence>
<dbReference type="AlphaFoldDB" id="K1EU02"/>
<keyword evidence="2" id="KW-0547">Nucleotide-binding</keyword>
<keyword evidence="2" id="KW-0347">Helicase</keyword>
<sequence length="279" mass="30855">MRAALSPSRAADFKQCPLKFRLRTIDRLDEVPSPVAARGTLVHAVLEEVFDLPAAERTPQAARALVPGCWAALVAERPELADLIADDPSLSEESWFAAAERLVDRWFTLEDPSRLEPSQREVQVETQLDGLLLRGIIDRVDIAPTGQVRIVDYKTGRTPAAGFEGKALFQMKFYGLVMWRRTGRVPDLLQLVYLKDGTIVRYEPDEADLLALERNVRAVWTAIEQAVATRDFRPSPSKLCGWCDFKPLCPAFGGTPPALPETIEIVTPEAEPPPSPAGS</sequence>
<keyword evidence="3" id="KW-0234">DNA repair</keyword>
<protein>
    <submittedName>
        <fullName evidence="6">PD-(D/E)XK nuclease family protein</fullName>
    </submittedName>
    <submittedName>
        <fullName evidence="5">Recombinase B</fullName>
    </submittedName>
</protein>
<evidence type="ECO:0000256" key="3">
    <source>
        <dbReference type="ARBA" id="ARBA00023204"/>
    </source>
</evidence>
<evidence type="ECO:0000256" key="2">
    <source>
        <dbReference type="ARBA" id="ARBA00022806"/>
    </source>
</evidence>
<reference evidence="6" key="3">
    <citation type="submission" date="2017-11" db="EMBL/GenBank/DDBJ databases">
        <authorList>
            <person name="Seuylemezian A."/>
            <person name="Cooper K."/>
            <person name="Vaishampayan P."/>
        </authorList>
    </citation>
    <scope>NUCLEOTIDE SEQUENCE</scope>
    <source>
        <strain evidence="6">PVAS-1</strain>
    </source>
</reference>
<gene>
    <name evidence="5" type="ORF">B277_01234</name>
    <name evidence="6" type="ORF">CWN80_08010</name>
</gene>
<reference evidence="6 8" key="1">
    <citation type="journal article" date="2009" name="Int. J. Syst. Evol. Microbiol.">
        <title>Janibacter hoylei sp. nov., Bacillus isronensis sp. nov. and Bacillus aryabhattai sp. nov., isolated from cryotubes used for collecting air from the upper atmosphere.</title>
        <authorList>
            <person name="Shivaji S."/>
            <person name="Chaturvedi P."/>
            <person name="Begum Z."/>
            <person name="Pindi P.K."/>
            <person name="Manorama R."/>
            <person name="Padmanaban D.A."/>
            <person name="Shouche Y.S."/>
            <person name="Pawar S."/>
            <person name="Vaishampayan P."/>
            <person name="Dutt C.B."/>
            <person name="Datta G.N."/>
            <person name="Manchanda R.K."/>
            <person name="Rao U.R."/>
            <person name="Bhargava P.M."/>
            <person name="Narlikar J.V."/>
        </authorList>
    </citation>
    <scope>NUCLEOTIDE SEQUENCE [LARGE SCALE GENOMIC DNA]</scope>
    <source>
        <strain evidence="6 8">PVAS-1</strain>
    </source>
</reference>
<evidence type="ECO:0000313" key="5">
    <source>
        <dbReference type="EMBL" id="EKA62618.1"/>
    </source>
</evidence>
<reference evidence="5 7" key="2">
    <citation type="journal article" date="2012" name="J. Bacteriol.">
        <title>Genome Sequence of Janibacter hoylei MTCC8307, Isolated from the Stratospheric Air.</title>
        <authorList>
            <person name="Pawar S.P."/>
            <person name="Dhotre D.P."/>
            <person name="Shetty S.A."/>
            <person name="Chowdhury S.P."/>
            <person name="Chaudhari B.L."/>
            <person name="Shouche Y.S."/>
        </authorList>
    </citation>
    <scope>NUCLEOTIDE SEQUENCE [LARGE SCALE GENOMIC DNA]</scope>
    <source>
        <strain evidence="5 7">PVAS-1</strain>
    </source>
</reference>
<keyword evidence="8" id="KW-1185">Reference proteome</keyword>
<keyword evidence="2" id="KW-0378">Hydrolase</keyword>
<dbReference type="STRING" id="1210046.B277_01234"/>
<dbReference type="eggNOG" id="COG2887">
    <property type="taxonomic scope" value="Bacteria"/>
</dbReference>
<keyword evidence="2" id="KW-0067">ATP-binding</keyword>
<evidence type="ECO:0000313" key="7">
    <source>
        <dbReference type="Proteomes" id="UP000004474"/>
    </source>
</evidence>